<protein>
    <submittedName>
        <fullName evidence="1">Uncharacterized protein</fullName>
    </submittedName>
</protein>
<evidence type="ECO:0000313" key="1">
    <source>
        <dbReference type="EMBL" id="CAK0894943.1"/>
    </source>
</evidence>
<gene>
    <name evidence="1" type="ORF">PCOR1329_LOCUS73839</name>
</gene>
<organism evidence="1 2">
    <name type="scientific">Prorocentrum cordatum</name>
    <dbReference type="NCBI Taxonomy" id="2364126"/>
    <lineage>
        <taxon>Eukaryota</taxon>
        <taxon>Sar</taxon>
        <taxon>Alveolata</taxon>
        <taxon>Dinophyceae</taxon>
        <taxon>Prorocentrales</taxon>
        <taxon>Prorocentraceae</taxon>
        <taxon>Prorocentrum</taxon>
    </lineage>
</organism>
<name>A0ABN9X6B6_9DINO</name>
<evidence type="ECO:0000313" key="2">
    <source>
        <dbReference type="Proteomes" id="UP001189429"/>
    </source>
</evidence>
<accession>A0ABN9X6B6</accession>
<comment type="caution">
    <text evidence="1">The sequence shown here is derived from an EMBL/GenBank/DDBJ whole genome shotgun (WGS) entry which is preliminary data.</text>
</comment>
<proteinExistence type="predicted"/>
<dbReference type="EMBL" id="CAUYUJ010019968">
    <property type="protein sequence ID" value="CAK0894943.1"/>
    <property type="molecule type" value="Genomic_DNA"/>
</dbReference>
<keyword evidence="2" id="KW-1185">Reference proteome</keyword>
<dbReference type="Proteomes" id="UP001189429">
    <property type="component" value="Unassembled WGS sequence"/>
</dbReference>
<reference evidence="1" key="1">
    <citation type="submission" date="2023-10" db="EMBL/GenBank/DDBJ databases">
        <authorList>
            <person name="Chen Y."/>
            <person name="Shah S."/>
            <person name="Dougan E. K."/>
            <person name="Thang M."/>
            <person name="Chan C."/>
        </authorList>
    </citation>
    <scope>NUCLEOTIDE SEQUENCE [LARGE SCALE GENOMIC DNA]</scope>
</reference>
<feature type="non-terminal residue" evidence="1">
    <location>
        <position position="79"/>
    </location>
</feature>
<sequence>MRMAPRLSLNAETGRGSVVRLGLGVCTIFVALPWSLARGDREWWSSLRGSRDEIETLRAQLERLRLEGEASGGAAEHAE</sequence>